<dbReference type="Proteomes" id="UP000241201">
    <property type="component" value="Unassembled WGS sequence"/>
</dbReference>
<dbReference type="AlphaFoldDB" id="A0A2T3FN99"/>
<dbReference type="Proteomes" id="UP001198439">
    <property type="component" value="Unassembled WGS sequence"/>
</dbReference>
<comment type="caution">
    <text evidence="2">The sequence shown here is derived from an EMBL/GenBank/DDBJ whole genome shotgun (WGS) entry which is preliminary data.</text>
</comment>
<reference evidence="3" key="1">
    <citation type="submission" date="2018-03" db="EMBL/GenBank/DDBJ databases">
        <title>Lachnoclostridium SNUG30370 gen.nov., sp.nov., isolated from human faeces.</title>
        <authorList>
            <person name="Seo B."/>
            <person name="Jeon K."/>
            <person name="Ko G."/>
        </authorList>
    </citation>
    <scope>NUCLEOTIDE SEQUENCE [LARGE SCALE GENOMIC DNA]</scope>
    <source>
        <strain evidence="3">SNUG30370</strain>
    </source>
</reference>
<dbReference type="RefSeq" id="WP_048924374.1">
    <property type="nucleotide sequence ID" value="NZ_DAWBWI010000046.1"/>
</dbReference>
<evidence type="ECO:0000313" key="2">
    <source>
        <dbReference type="EMBL" id="PST36745.1"/>
    </source>
</evidence>
<accession>A0A2T3FN99</accession>
<reference evidence="2" key="2">
    <citation type="journal article" date="2019" name="Int. J. Syst. Evol. Microbiol.">
        <title>Faecalibacillus intestinalis gen. nov., sp. nov. and Faecalibacillus faecis sp. nov., isolated from human faeces.</title>
        <authorList>
            <person name="Seo B."/>
            <person name="Jeon K."/>
            <person name="Baek I."/>
            <person name="Lee Y.M."/>
            <person name="Baek K."/>
            <person name="Ko G."/>
        </authorList>
    </citation>
    <scope>NUCLEOTIDE SEQUENCE</scope>
    <source>
        <strain evidence="2">SNUG30370</strain>
    </source>
</reference>
<keyword evidence="3" id="KW-1185">Reference proteome</keyword>
<protein>
    <submittedName>
        <fullName evidence="2">Uncharacterized protein</fullName>
    </submittedName>
</protein>
<dbReference type="GeneID" id="77471729"/>
<evidence type="ECO:0000313" key="3">
    <source>
        <dbReference type="Proteomes" id="UP000241201"/>
    </source>
</evidence>
<dbReference type="EMBL" id="JAJDKZ010000027">
    <property type="protein sequence ID" value="MCB8610842.1"/>
    <property type="molecule type" value="Genomic_DNA"/>
</dbReference>
<dbReference type="EMBL" id="PYLP01000021">
    <property type="protein sequence ID" value="PST36745.1"/>
    <property type="molecule type" value="Genomic_DNA"/>
</dbReference>
<proteinExistence type="predicted"/>
<gene>
    <name evidence="2" type="ORF">C7U55_11610</name>
    <name evidence="1" type="ORF">LJD69_09575</name>
</gene>
<name>A0A2T3FN99_9FIRM</name>
<reference evidence="1" key="3">
    <citation type="submission" date="2021-10" db="EMBL/GenBank/DDBJ databases">
        <title>Collection of gut derived symbiotic bacterial strains cultured from healthy donors.</title>
        <authorList>
            <person name="Lin H."/>
            <person name="Littmann E."/>
            <person name="Kohout C."/>
            <person name="Pamer E.G."/>
        </authorList>
    </citation>
    <scope>NUCLEOTIDE SEQUENCE</scope>
    <source>
        <strain evidence="1">DFI.4.48</strain>
    </source>
</reference>
<evidence type="ECO:0000313" key="1">
    <source>
        <dbReference type="EMBL" id="MCB8610842.1"/>
    </source>
</evidence>
<sequence length="194" mass="23231">MIVNWVKEDEELLEPYEWAHGDDIEIISTLSCYKVDKQTLHDFIYGCLHIFEPSLCQKVFAIGDGNYALAIETDINGKVCYRSVFDFCDRDKMNKKIMSLALKDIPYQMYDEGEMKEYGLTRNERLKKQYIEQKIDELYIEDYEAFLKLCYQLNIQDEQSIQKYNHLKNKIEKGFSFIHEVLFHELTKKEYKKK</sequence>
<organism evidence="2 3">
    <name type="scientific">Faecalibacillus faecis</name>
    <dbReference type="NCBI Taxonomy" id="1982628"/>
    <lineage>
        <taxon>Bacteria</taxon>
        <taxon>Bacillati</taxon>
        <taxon>Bacillota</taxon>
        <taxon>Erysipelotrichia</taxon>
        <taxon>Erysipelotrichales</taxon>
        <taxon>Coprobacillaceae</taxon>
        <taxon>Faecalibacillus</taxon>
    </lineage>
</organism>